<keyword evidence="8" id="KW-1185">Reference proteome</keyword>
<dbReference type="Proteomes" id="UP000318995">
    <property type="component" value="Unassembled WGS sequence"/>
</dbReference>
<feature type="transmembrane region" description="Helical" evidence="5">
    <location>
        <begin position="81"/>
        <end position="106"/>
    </location>
</feature>
<keyword evidence="3 5" id="KW-1133">Transmembrane helix</keyword>
<evidence type="ECO:0000256" key="3">
    <source>
        <dbReference type="ARBA" id="ARBA00022989"/>
    </source>
</evidence>
<organism evidence="7 8">
    <name type="scientific">Botrimarina hoheduenensis</name>
    <dbReference type="NCBI Taxonomy" id="2528000"/>
    <lineage>
        <taxon>Bacteria</taxon>
        <taxon>Pseudomonadati</taxon>
        <taxon>Planctomycetota</taxon>
        <taxon>Planctomycetia</taxon>
        <taxon>Pirellulales</taxon>
        <taxon>Lacipirellulaceae</taxon>
        <taxon>Botrimarina</taxon>
    </lineage>
</organism>
<feature type="transmembrane region" description="Helical" evidence="5">
    <location>
        <begin position="234"/>
        <end position="256"/>
    </location>
</feature>
<dbReference type="InterPro" id="IPR052964">
    <property type="entry name" value="Sporulation_signal_mat"/>
</dbReference>
<feature type="transmembrane region" description="Helical" evidence="5">
    <location>
        <begin position="113"/>
        <end position="134"/>
    </location>
</feature>
<dbReference type="EMBL" id="SJPH01000008">
    <property type="protein sequence ID" value="TWT41568.1"/>
    <property type="molecule type" value="Genomic_DNA"/>
</dbReference>
<dbReference type="PANTHER" id="PTHR39535">
    <property type="entry name" value="SPORULATION-DELAYING PROTEIN SDPB"/>
    <property type="match status" value="1"/>
</dbReference>
<keyword evidence="4 5" id="KW-0472">Membrane</keyword>
<evidence type="ECO:0000256" key="1">
    <source>
        <dbReference type="ARBA" id="ARBA00004127"/>
    </source>
</evidence>
<dbReference type="GO" id="GO:0012505">
    <property type="term" value="C:endomembrane system"/>
    <property type="evidence" value="ECO:0007669"/>
    <property type="project" value="UniProtKB-SubCell"/>
</dbReference>
<accession>A0A5C5VSH7</accession>
<keyword evidence="2 5" id="KW-0812">Transmembrane</keyword>
<dbReference type="AlphaFoldDB" id="A0A5C5VSH7"/>
<dbReference type="PANTHER" id="PTHR39535:SF2">
    <property type="entry name" value="HTTM DOMAIN-CONTAINING PROTEIN"/>
    <property type="match status" value="1"/>
</dbReference>
<feature type="domain" description="HTTM-like" evidence="6">
    <location>
        <begin position="24"/>
        <end position="300"/>
    </location>
</feature>
<evidence type="ECO:0000256" key="5">
    <source>
        <dbReference type="SAM" id="Phobius"/>
    </source>
</evidence>
<comment type="subcellular location">
    <subcellularLocation>
        <location evidence="1">Endomembrane system</location>
        <topology evidence="1">Multi-pass membrane protein</topology>
    </subcellularLocation>
</comment>
<evidence type="ECO:0000256" key="2">
    <source>
        <dbReference type="ARBA" id="ARBA00022692"/>
    </source>
</evidence>
<dbReference type="OrthoDB" id="128729at2"/>
<evidence type="ECO:0000256" key="4">
    <source>
        <dbReference type="ARBA" id="ARBA00023136"/>
    </source>
</evidence>
<reference evidence="7 8" key="1">
    <citation type="submission" date="2019-02" db="EMBL/GenBank/DDBJ databases">
        <title>Deep-cultivation of Planctomycetes and their phenomic and genomic characterization uncovers novel biology.</title>
        <authorList>
            <person name="Wiegand S."/>
            <person name="Jogler M."/>
            <person name="Boedeker C."/>
            <person name="Pinto D."/>
            <person name="Vollmers J."/>
            <person name="Rivas-Marin E."/>
            <person name="Kohn T."/>
            <person name="Peeters S.H."/>
            <person name="Heuer A."/>
            <person name="Rast P."/>
            <person name="Oberbeckmann S."/>
            <person name="Bunk B."/>
            <person name="Jeske O."/>
            <person name="Meyerdierks A."/>
            <person name="Storesund J.E."/>
            <person name="Kallscheuer N."/>
            <person name="Luecker S."/>
            <person name="Lage O.M."/>
            <person name="Pohl T."/>
            <person name="Merkel B.J."/>
            <person name="Hornburger P."/>
            <person name="Mueller R.-W."/>
            <person name="Bruemmer F."/>
            <person name="Labrenz M."/>
            <person name="Spormann A.M."/>
            <person name="Op Den Camp H."/>
            <person name="Overmann J."/>
            <person name="Amann R."/>
            <person name="Jetten M.S.M."/>
            <person name="Mascher T."/>
            <person name="Medema M.H."/>
            <person name="Devos D.P."/>
            <person name="Kaster A.-K."/>
            <person name="Ovreas L."/>
            <person name="Rohde M."/>
            <person name="Galperin M.Y."/>
            <person name="Jogler C."/>
        </authorList>
    </citation>
    <scope>NUCLEOTIDE SEQUENCE [LARGE SCALE GENOMIC DNA]</scope>
    <source>
        <strain evidence="7 8">Pla111</strain>
    </source>
</reference>
<evidence type="ECO:0000259" key="6">
    <source>
        <dbReference type="SMART" id="SM00752"/>
    </source>
</evidence>
<comment type="caution">
    <text evidence="7">The sequence shown here is derived from an EMBL/GenBank/DDBJ whole genome shotgun (WGS) entry which is preliminary data.</text>
</comment>
<proteinExistence type="predicted"/>
<evidence type="ECO:0000313" key="8">
    <source>
        <dbReference type="Proteomes" id="UP000318995"/>
    </source>
</evidence>
<feature type="transmembrane region" description="Helical" evidence="5">
    <location>
        <begin position="263"/>
        <end position="296"/>
    </location>
</feature>
<dbReference type="RefSeq" id="WP_146575155.1">
    <property type="nucleotide sequence ID" value="NZ_SJPH01000008.1"/>
</dbReference>
<name>A0A5C5VSH7_9BACT</name>
<dbReference type="SMART" id="SM00752">
    <property type="entry name" value="HTTM"/>
    <property type="match status" value="1"/>
</dbReference>
<protein>
    <submittedName>
        <fullName evidence="7">Vitamin K-dependent gamma-carboxylase</fullName>
    </submittedName>
</protein>
<dbReference type="InterPro" id="IPR011020">
    <property type="entry name" value="HTTM-like"/>
</dbReference>
<gene>
    <name evidence="7" type="ORF">Pla111_29450</name>
</gene>
<evidence type="ECO:0000313" key="7">
    <source>
        <dbReference type="EMBL" id="TWT41568.1"/>
    </source>
</evidence>
<sequence>MKNLFAAFRGYLTDLIAAWDSFWFTPVDPAVLSAIRVVTGALLLWTHLIWTLDLGAFFGPEGWVAPEIAAATHVGRMTIDIFPWLGGGWLLGLFHAFSLIVFFLLMIGWASRVVAVLAFVLAVMYATHVTPGAFFGLDKINCLLAMYTLLGPCGARYSLDRLLRRRRGENADPPASVSANIALRLLQLHLCVVYLFSGLGKLQGVRWWDGTATWFAVANTEYRSLDFTWLANHLWLVDLLTHATVFWELFYCVIVWPRLARPWVLLTAVGMHGFIGLGMGMPEFALAMLVANAAFLSPELVRGLLDPVANRVAGLLGGGGST</sequence>